<dbReference type="AlphaFoldDB" id="A0A841AE75"/>
<feature type="transmembrane region" description="Helical" evidence="8">
    <location>
        <begin position="70"/>
        <end position="91"/>
    </location>
</feature>
<proteinExistence type="inferred from homology"/>
<name>A0A841AE75_9MICO</name>
<evidence type="ECO:0000313" key="9">
    <source>
        <dbReference type="EMBL" id="MBB5833126.1"/>
    </source>
</evidence>
<evidence type="ECO:0000256" key="7">
    <source>
        <dbReference type="SAM" id="MobiDB-lite"/>
    </source>
</evidence>
<keyword evidence="5 8" id="KW-1133">Transmembrane helix</keyword>
<dbReference type="RefSeq" id="WP_184326333.1">
    <property type="nucleotide sequence ID" value="NZ_JACHLZ010000001.1"/>
</dbReference>
<dbReference type="PANTHER" id="PTHR34583">
    <property type="entry name" value="ANTIPORTER SUBUNIT MNHC2-RELATED"/>
    <property type="match status" value="1"/>
</dbReference>
<comment type="similarity">
    <text evidence="2">Belongs to the CPA3 antiporters (TC 2.A.63) subunit C family.</text>
</comment>
<dbReference type="InterPro" id="IPR039428">
    <property type="entry name" value="NUOK/Mnh_C1-like"/>
</dbReference>
<evidence type="ECO:0000256" key="2">
    <source>
        <dbReference type="ARBA" id="ARBA00010388"/>
    </source>
</evidence>
<keyword evidence="3" id="KW-1003">Cell membrane</keyword>
<keyword evidence="4 8" id="KW-0812">Transmembrane</keyword>
<evidence type="ECO:0000256" key="3">
    <source>
        <dbReference type="ARBA" id="ARBA00022475"/>
    </source>
</evidence>
<feature type="transmembrane region" description="Helical" evidence="8">
    <location>
        <begin position="27"/>
        <end position="49"/>
    </location>
</feature>
<evidence type="ECO:0000256" key="4">
    <source>
        <dbReference type="ARBA" id="ARBA00022692"/>
    </source>
</evidence>
<keyword evidence="6 8" id="KW-0472">Membrane</keyword>
<gene>
    <name evidence="9" type="ORF">HNR70_002939</name>
</gene>
<dbReference type="GO" id="GO:0005886">
    <property type="term" value="C:plasma membrane"/>
    <property type="evidence" value="ECO:0007669"/>
    <property type="project" value="UniProtKB-SubCell"/>
</dbReference>
<dbReference type="Gene3D" id="1.10.287.3510">
    <property type="match status" value="1"/>
</dbReference>
<protein>
    <submittedName>
        <fullName evidence="9">Multicomponent Na+:H+ antiporter subunit C</fullName>
    </submittedName>
</protein>
<dbReference type="EMBL" id="JACHLZ010000001">
    <property type="protein sequence ID" value="MBB5833126.1"/>
    <property type="molecule type" value="Genomic_DNA"/>
</dbReference>
<evidence type="ECO:0000256" key="1">
    <source>
        <dbReference type="ARBA" id="ARBA00004651"/>
    </source>
</evidence>
<dbReference type="InterPro" id="IPR050601">
    <property type="entry name" value="CPA3_antiporter_subunitC"/>
</dbReference>
<dbReference type="PANTHER" id="PTHR34583:SF2">
    <property type="entry name" value="ANTIPORTER SUBUNIT MNHC2-RELATED"/>
    <property type="match status" value="1"/>
</dbReference>
<organism evidence="9 10">
    <name type="scientific">Brachybacterium aquaticum</name>
    <dbReference type="NCBI Taxonomy" id="1432564"/>
    <lineage>
        <taxon>Bacteria</taxon>
        <taxon>Bacillati</taxon>
        <taxon>Actinomycetota</taxon>
        <taxon>Actinomycetes</taxon>
        <taxon>Micrococcales</taxon>
        <taxon>Dermabacteraceae</taxon>
        <taxon>Brachybacterium</taxon>
    </lineage>
</organism>
<accession>A0A841AE75</accession>
<comment type="subcellular location">
    <subcellularLocation>
        <location evidence="1">Cell membrane</location>
        <topology evidence="1">Multi-pass membrane protein</topology>
    </subcellularLocation>
</comment>
<comment type="caution">
    <text evidence="9">The sequence shown here is derived from an EMBL/GenBank/DDBJ whole genome shotgun (WGS) entry which is preliminary data.</text>
</comment>
<sequence length="141" mass="14973">MILALVIGVLFGGSVYLMLQRDRLRVILGFVLLGHACNLLLFSAGGTLRRDEPLGADLDPSVTADPLPQAFVLTAIVIAFAITIYLLVLAVTGPKDEDPPEEGTDESAAPVGTLEDRYGEFGAPVGDTDPYSADERQGSDR</sequence>
<feature type="region of interest" description="Disordered" evidence="7">
    <location>
        <begin position="95"/>
        <end position="141"/>
    </location>
</feature>
<evidence type="ECO:0000256" key="8">
    <source>
        <dbReference type="SAM" id="Phobius"/>
    </source>
</evidence>
<evidence type="ECO:0000256" key="6">
    <source>
        <dbReference type="ARBA" id="ARBA00023136"/>
    </source>
</evidence>
<reference evidence="9 10" key="1">
    <citation type="submission" date="2020-08" db="EMBL/GenBank/DDBJ databases">
        <title>Sequencing the genomes of 1000 actinobacteria strains.</title>
        <authorList>
            <person name="Klenk H.-P."/>
        </authorList>
    </citation>
    <scope>NUCLEOTIDE SEQUENCE [LARGE SCALE GENOMIC DNA]</scope>
    <source>
        <strain evidence="9 10">DSM 28796</strain>
    </source>
</reference>
<keyword evidence="10" id="KW-1185">Reference proteome</keyword>
<dbReference type="Proteomes" id="UP000588158">
    <property type="component" value="Unassembled WGS sequence"/>
</dbReference>
<evidence type="ECO:0000313" key="10">
    <source>
        <dbReference type="Proteomes" id="UP000588158"/>
    </source>
</evidence>
<evidence type="ECO:0000256" key="5">
    <source>
        <dbReference type="ARBA" id="ARBA00022989"/>
    </source>
</evidence>
<dbReference type="Pfam" id="PF00420">
    <property type="entry name" value="Oxidored_q2"/>
    <property type="match status" value="1"/>
</dbReference>